<name>A0A5B0SIM6_PUCGR</name>
<comment type="caution">
    <text evidence="3">The sequence shown here is derived from an EMBL/GenBank/DDBJ whole genome shotgun (WGS) entry which is preliminary data.</text>
</comment>
<evidence type="ECO:0000313" key="3">
    <source>
        <dbReference type="EMBL" id="KAA1137752.1"/>
    </source>
</evidence>
<evidence type="ECO:0000313" key="5">
    <source>
        <dbReference type="Proteomes" id="UP000325313"/>
    </source>
</evidence>
<gene>
    <name evidence="2" type="ORF">PGT21_006309</name>
    <name evidence="3" type="ORF">PGTUg99_012427</name>
</gene>
<organism evidence="3 5">
    <name type="scientific">Puccinia graminis f. sp. tritici</name>
    <dbReference type="NCBI Taxonomy" id="56615"/>
    <lineage>
        <taxon>Eukaryota</taxon>
        <taxon>Fungi</taxon>
        <taxon>Dikarya</taxon>
        <taxon>Basidiomycota</taxon>
        <taxon>Pucciniomycotina</taxon>
        <taxon>Pucciniomycetes</taxon>
        <taxon>Pucciniales</taxon>
        <taxon>Pucciniaceae</taxon>
        <taxon>Puccinia</taxon>
    </lineage>
</organism>
<dbReference type="EMBL" id="VSWC01000184">
    <property type="protein sequence ID" value="KAA1067464.1"/>
    <property type="molecule type" value="Genomic_DNA"/>
</dbReference>
<evidence type="ECO:0000313" key="4">
    <source>
        <dbReference type="Proteomes" id="UP000324748"/>
    </source>
</evidence>
<dbReference type="Proteomes" id="UP000325313">
    <property type="component" value="Unassembled WGS sequence"/>
</dbReference>
<evidence type="ECO:0000256" key="1">
    <source>
        <dbReference type="SAM" id="MobiDB-lite"/>
    </source>
</evidence>
<sequence>MPNPNNPNEASPTTLIPHPSQAQAGPRSQNPRPSQSGQQSTQGRSINPVVQSASEGE</sequence>
<feature type="compositionally biased region" description="Polar residues" evidence="1">
    <location>
        <begin position="48"/>
        <end position="57"/>
    </location>
</feature>
<reference evidence="4 5" key="1">
    <citation type="submission" date="2019-05" db="EMBL/GenBank/DDBJ databases">
        <title>Emergence of the Ug99 lineage of the wheat stem rust pathogen through somatic hybridization.</title>
        <authorList>
            <person name="Li F."/>
            <person name="Upadhyaya N.M."/>
            <person name="Sperschneider J."/>
            <person name="Matny O."/>
            <person name="Nguyen-Phuc H."/>
            <person name="Mago R."/>
            <person name="Raley C."/>
            <person name="Miller M.E."/>
            <person name="Silverstein K.A.T."/>
            <person name="Henningsen E."/>
            <person name="Hirsch C.D."/>
            <person name="Visser B."/>
            <person name="Pretorius Z.A."/>
            <person name="Steffenson B.J."/>
            <person name="Schwessinger B."/>
            <person name="Dodds P.N."/>
            <person name="Figueroa M."/>
        </authorList>
    </citation>
    <scope>NUCLEOTIDE SEQUENCE [LARGE SCALE GENOMIC DNA]</scope>
    <source>
        <strain evidence="2">21-0</strain>
        <strain evidence="3 5">Ug99</strain>
    </source>
</reference>
<accession>A0A5B0SIM6</accession>
<dbReference type="AlphaFoldDB" id="A0A5B0SIM6"/>
<dbReference type="EMBL" id="VDEP01000005">
    <property type="protein sequence ID" value="KAA1137752.1"/>
    <property type="molecule type" value="Genomic_DNA"/>
</dbReference>
<dbReference type="Proteomes" id="UP000324748">
    <property type="component" value="Unassembled WGS sequence"/>
</dbReference>
<keyword evidence="4" id="KW-1185">Reference proteome</keyword>
<feature type="compositionally biased region" description="Low complexity" evidence="1">
    <location>
        <begin position="31"/>
        <end position="45"/>
    </location>
</feature>
<feature type="region of interest" description="Disordered" evidence="1">
    <location>
        <begin position="1"/>
        <end position="57"/>
    </location>
</feature>
<evidence type="ECO:0000313" key="2">
    <source>
        <dbReference type="EMBL" id="KAA1067464.1"/>
    </source>
</evidence>
<proteinExistence type="predicted"/>
<protein>
    <submittedName>
        <fullName evidence="3">Uncharacterized protein</fullName>
    </submittedName>
</protein>
<feature type="compositionally biased region" description="Polar residues" evidence="1">
    <location>
        <begin position="1"/>
        <end position="30"/>
    </location>
</feature>